<accession>A0A5C6A6E5</accession>
<keyword evidence="3" id="KW-1185">Reference proteome</keyword>
<evidence type="ECO:0000313" key="3">
    <source>
        <dbReference type="Proteomes" id="UP000316213"/>
    </source>
</evidence>
<dbReference type="EMBL" id="SJPM01000007">
    <property type="protein sequence ID" value="TWT95026.1"/>
    <property type="molecule type" value="Genomic_DNA"/>
</dbReference>
<evidence type="ECO:0008006" key="4">
    <source>
        <dbReference type="Google" id="ProtNLM"/>
    </source>
</evidence>
<feature type="transmembrane region" description="Helical" evidence="1">
    <location>
        <begin position="50"/>
        <end position="75"/>
    </location>
</feature>
<dbReference type="OrthoDB" id="289725at2"/>
<evidence type="ECO:0000313" key="2">
    <source>
        <dbReference type="EMBL" id="TWT95026.1"/>
    </source>
</evidence>
<sequence length="126" mass="14383">MNEPFFDDTVPLDDLLRNAGNYIRPRDELRASILECVRDGVDRKHRRRRWFFSFSAASGVMAMTLVVGGLGLSLVPRGRTADELFSQATRRAHVARQTNTIGVSESGTSWQWALSEVFADWRRVQR</sequence>
<gene>
    <name evidence="2" type="ORF">Pla100_36050</name>
</gene>
<protein>
    <recommendedName>
        <fullName evidence="4">Transmembrane protein</fullName>
    </recommendedName>
</protein>
<dbReference type="AlphaFoldDB" id="A0A5C6A6E5"/>
<keyword evidence="1" id="KW-0472">Membrane</keyword>
<comment type="caution">
    <text evidence="2">The sequence shown here is derived from an EMBL/GenBank/DDBJ whole genome shotgun (WGS) entry which is preliminary data.</text>
</comment>
<dbReference type="Proteomes" id="UP000316213">
    <property type="component" value="Unassembled WGS sequence"/>
</dbReference>
<evidence type="ECO:0000256" key="1">
    <source>
        <dbReference type="SAM" id="Phobius"/>
    </source>
</evidence>
<reference evidence="2 3" key="1">
    <citation type="submission" date="2019-02" db="EMBL/GenBank/DDBJ databases">
        <title>Deep-cultivation of Planctomycetes and their phenomic and genomic characterization uncovers novel biology.</title>
        <authorList>
            <person name="Wiegand S."/>
            <person name="Jogler M."/>
            <person name="Boedeker C."/>
            <person name="Pinto D."/>
            <person name="Vollmers J."/>
            <person name="Rivas-Marin E."/>
            <person name="Kohn T."/>
            <person name="Peeters S.H."/>
            <person name="Heuer A."/>
            <person name="Rast P."/>
            <person name="Oberbeckmann S."/>
            <person name="Bunk B."/>
            <person name="Jeske O."/>
            <person name="Meyerdierks A."/>
            <person name="Storesund J.E."/>
            <person name="Kallscheuer N."/>
            <person name="Luecker S."/>
            <person name="Lage O.M."/>
            <person name="Pohl T."/>
            <person name="Merkel B.J."/>
            <person name="Hornburger P."/>
            <person name="Mueller R.-W."/>
            <person name="Bruemmer F."/>
            <person name="Labrenz M."/>
            <person name="Spormann A.M."/>
            <person name="Op Den Camp H."/>
            <person name="Overmann J."/>
            <person name="Amann R."/>
            <person name="Jetten M.S.M."/>
            <person name="Mascher T."/>
            <person name="Medema M.H."/>
            <person name="Devos D.P."/>
            <person name="Kaster A.-K."/>
            <person name="Ovreas L."/>
            <person name="Rohde M."/>
            <person name="Galperin M.Y."/>
            <person name="Jogler C."/>
        </authorList>
    </citation>
    <scope>NUCLEOTIDE SEQUENCE [LARGE SCALE GENOMIC DNA]</scope>
    <source>
        <strain evidence="2 3">Pla100</strain>
    </source>
</reference>
<organism evidence="2 3">
    <name type="scientific">Neorhodopirellula pilleata</name>
    <dbReference type="NCBI Taxonomy" id="2714738"/>
    <lineage>
        <taxon>Bacteria</taxon>
        <taxon>Pseudomonadati</taxon>
        <taxon>Planctomycetota</taxon>
        <taxon>Planctomycetia</taxon>
        <taxon>Pirellulales</taxon>
        <taxon>Pirellulaceae</taxon>
        <taxon>Neorhodopirellula</taxon>
    </lineage>
</organism>
<keyword evidence="1" id="KW-1133">Transmembrane helix</keyword>
<keyword evidence="1" id="KW-0812">Transmembrane</keyword>
<dbReference type="RefSeq" id="WP_146578973.1">
    <property type="nucleotide sequence ID" value="NZ_SJPM01000007.1"/>
</dbReference>
<proteinExistence type="predicted"/>
<name>A0A5C6A6E5_9BACT</name>